<evidence type="ECO:0000259" key="2">
    <source>
        <dbReference type="SMART" id="SM00198"/>
    </source>
</evidence>
<dbReference type="PRINTS" id="PR00837">
    <property type="entry name" value="V5TPXLIKE"/>
</dbReference>
<feature type="domain" description="SCP" evidence="2">
    <location>
        <begin position="399"/>
        <end position="557"/>
    </location>
</feature>
<dbReference type="PANTHER" id="PTHR10334">
    <property type="entry name" value="CYSTEINE-RICH SECRETORY PROTEIN-RELATED"/>
    <property type="match status" value="1"/>
</dbReference>
<keyword evidence="4" id="KW-1185">Reference proteome</keyword>
<feature type="domain" description="SCP" evidence="2">
    <location>
        <begin position="615"/>
        <end position="771"/>
    </location>
</feature>
<dbReference type="InterPro" id="IPR035940">
    <property type="entry name" value="CAP_sf"/>
</dbReference>
<dbReference type="SMART" id="SM00198">
    <property type="entry name" value="SCP"/>
    <property type="match status" value="3"/>
</dbReference>
<proteinExistence type="predicted"/>
<dbReference type="CDD" id="cd05380">
    <property type="entry name" value="CAP_euk"/>
    <property type="match status" value="3"/>
</dbReference>
<evidence type="ECO:0000313" key="3">
    <source>
        <dbReference type="EMBL" id="CAB3400267.1"/>
    </source>
</evidence>
<dbReference type="InterPro" id="IPR001283">
    <property type="entry name" value="CRISP-related"/>
</dbReference>
<accession>A0A8S1EGE2</accession>
<keyword evidence="1" id="KW-0732">Signal</keyword>
<reference evidence="3 4" key="1">
    <citation type="submission" date="2020-04" db="EMBL/GenBank/DDBJ databases">
        <authorList>
            <person name="Laetsch R D."/>
            <person name="Stevens L."/>
            <person name="Kumar S."/>
            <person name="Blaxter L. M."/>
        </authorList>
    </citation>
    <scope>NUCLEOTIDE SEQUENCE [LARGE SCALE GENOMIC DNA]</scope>
</reference>
<dbReference type="SUPFAM" id="SSF55797">
    <property type="entry name" value="PR-1-like"/>
    <property type="match status" value="4"/>
</dbReference>
<feature type="chain" id="PRO_5035748976" description="SCP domain-containing protein" evidence="1">
    <location>
        <begin position="29"/>
        <end position="802"/>
    </location>
</feature>
<protein>
    <recommendedName>
        <fullName evidence="2">SCP domain-containing protein</fullName>
    </recommendedName>
</protein>
<dbReference type="EMBL" id="CADEPM010000002">
    <property type="protein sequence ID" value="CAB3400267.1"/>
    <property type="molecule type" value="Genomic_DNA"/>
</dbReference>
<name>A0A8S1EGE2_9PELO</name>
<dbReference type="OrthoDB" id="5849517at2759"/>
<evidence type="ECO:0000313" key="4">
    <source>
        <dbReference type="Proteomes" id="UP000494206"/>
    </source>
</evidence>
<dbReference type="Gene3D" id="3.40.33.10">
    <property type="entry name" value="CAP"/>
    <property type="match status" value="5"/>
</dbReference>
<dbReference type="Pfam" id="PF00188">
    <property type="entry name" value="CAP"/>
    <property type="match status" value="3"/>
</dbReference>
<dbReference type="AlphaFoldDB" id="A0A8S1EGE2"/>
<dbReference type="InterPro" id="IPR014044">
    <property type="entry name" value="CAP_dom"/>
</dbReference>
<dbReference type="Proteomes" id="UP000494206">
    <property type="component" value="Unassembled WGS sequence"/>
</dbReference>
<gene>
    <name evidence="3" type="ORF">CBOVIS_LOCUS3239</name>
</gene>
<evidence type="ECO:0000256" key="1">
    <source>
        <dbReference type="SAM" id="SignalP"/>
    </source>
</evidence>
<organism evidence="3 4">
    <name type="scientific">Caenorhabditis bovis</name>
    <dbReference type="NCBI Taxonomy" id="2654633"/>
    <lineage>
        <taxon>Eukaryota</taxon>
        <taxon>Metazoa</taxon>
        <taxon>Ecdysozoa</taxon>
        <taxon>Nematoda</taxon>
        <taxon>Chromadorea</taxon>
        <taxon>Rhabditida</taxon>
        <taxon>Rhabditina</taxon>
        <taxon>Rhabditomorpha</taxon>
        <taxon>Rhabditoidea</taxon>
        <taxon>Rhabditidae</taxon>
        <taxon>Peloderinae</taxon>
        <taxon>Caenorhabditis</taxon>
    </lineage>
</organism>
<comment type="caution">
    <text evidence="3">The sequence shown here is derived from an EMBL/GenBank/DDBJ whole genome shotgun (WGS) entry which is preliminary data.</text>
</comment>
<feature type="signal peptide" evidence="1">
    <location>
        <begin position="1"/>
        <end position="28"/>
    </location>
</feature>
<sequence>MFHLLTMLMYNVILQVFTLLTSLSQCFSFGCSNLKLSDRARMMFYNAHNDARRSLAKGQEPHKCGKLSSGKNIYQLNWSCDMELKVQKWAENCPSTMQTIESSWGHMYSKWISSKMDPLAKSAEFVNAWWSAIRQQPLTDPDNKYTGAPFGFANMAYGKTTEFACTYNMCNTTLVTACFYNKIGYITNQVIYEKGEPCVVDSDCTTYAGSTCNDGLCYIPLKEPVIETYSMCPGVTDMSDQLRMSFLNTHNYYRSQLARGLAPDGIASGAFAAPAKHMPKLMVWDRTTDIGCFVMHCPTSTYSVCQYYKAGNYYGQPVYKFGAPCSQDSDCPDTQTCSVSEGLCIMNDNVPIVATTVPNQTQNPITMQPTTNNPAAVTTPPSDIETYTICPGVTDISDQVRMMFLNTHNYYRSQLAKGLAPDGIAPGAFAAPAKHMPKLRYNCDIEASARNYGLQCIIKHSDQSMRPLYGENLYYTTMENHDKIHSAKLASDWWWSELGDYGFGNATEFSKELLDRGIGHFTNLVWDRTTDVGCFVMHCPGKTYAVCQYYKEGNYYGQPVYEFGPACTNDDDCPGTQTCSASEGLCVVHDEITNPASPGSKTYTMCPGVTDMPDQARMSFLNAHNKYRSRLAKGLEQDGIAPGAFASPAKHMPKLRYNCDVEASARAFGLQCQLLHSPQSMRPEYGENLYYTTSVNYSKISSGELASDWWWAELKQYGLGSDNVFSDQRFNIAHFTNMAWDKTTDLGCFVAHCPTMTYSICQYYKGGNTFGQVIYEFGSACTKDADCPGTQTCNASEGLCIV</sequence>
<feature type="domain" description="SCP" evidence="2">
    <location>
        <begin position="39"/>
        <end position="188"/>
    </location>
</feature>